<dbReference type="EMBL" id="JAUSSU010000010">
    <property type="protein sequence ID" value="MDQ0115448.1"/>
    <property type="molecule type" value="Genomic_DNA"/>
</dbReference>
<evidence type="ECO:0000259" key="2">
    <source>
        <dbReference type="PROSITE" id="PS01148"/>
    </source>
</evidence>
<accession>A0ABT9U8X0</accession>
<reference evidence="3 4" key="1">
    <citation type="submission" date="2023-07" db="EMBL/GenBank/DDBJ databases">
        <title>Sorghum-associated microbial communities from plants grown in Nebraska, USA.</title>
        <authorList>
            <person name="Schachtman D."/>
        </authorList>
    </citation>
    <scope>NUCLEOTIDE SEQUENCE [LARGE SCALE GENOMIC DNA]</scope>
    <source>
        <strain evidence="3 4">CC482</strain>
    </source>
</reference>
<dbReference type="PANTHER" id="PTHR33279:SF6">
    <property type="entry name" value="SULFUR CARRIER PROTEIN YEDF-RELATED"/>
    <property type="match status" value="1"/>
</dbReference>
<dbReference type="CDD" id="cd00291">
    <property type="entry name" value="SirA_YedF_YeeD"/>
    <property type="match status" value="1"/>
</dbReference>
<dbReference type="Proteomes" id="UP001229346">
    <property type="component" value="Unassembled WGS sequence"/>
</dbReference>
<dbReference type="InterPro" id="IPR036868">
    <property type="entry name" value="TusA-like_sf"/>
</dbReference>
<dbReference type="Pfam" id="PF01206">
    <property type="entry name" value="TusA"/>
    <property type="match status" value="1"/>
</dbReference>
<organism evidence="3 4">
    <name type="scientific">Paenibacillus harenae</name>
    <dbReference type="NCBI Taxonomy" id="306543"/>
    <lineage>
        <taxon>Bacteria</taxon>
        <taxon>Bacillati</taxon>
        <taxon>Bacillota</taxon>
        <taxon>Bacilli</taxon>
        <taxon>Bacillales</taxon>
        <taxon>Paenibacillaceae</taxon>
        <taxon>Paenibacillus</taxon>
    </lineage>
</organism>
<comment type="caution">
    <text evidence="3">The sequence shown here is derived from an EMBL/GenBank/DDBJ whole genome shotgun (WGS) entry which is preliminary data.</text>
</comment>
<sequence length="75" mass="8230">MKIDVHVDAKGLACPMPLVKAKKAIDAMQVGQLMELHSTDKGALDDFQAWVNKSNNEIVKVDTVSGIYTFVIRKG</sequence>
<keyword evidence="4" id="KW-1185">Reference proteome</keyword>
<gene>
    <name evidence="3" type="ORF">J2T15_004906</name>
</gene>
<protein>
    <submittedName>
        <fullName evidence="3">TusA-related sulfurtransferase</fullName>
    </submittedName>
</protein>
<feature type="domain" description="UPF0033" evidence="2">
    <location>
        <begin position="7"/>
        <end position="31"/>
    </location>
</feature>
<evidence type="ECO:0000313" key="3">
    <source>
        <dbReference type="EMBL" id="MDQ0115448.1"/>
    </source>
</evidence>
<evidence type="ECO:0000256" key="1">
    <source>
        <dbReference type="ARBA" id="ARBA00008984"/>
    </source>
</evidence>
<dbReference type="SUPFAM" id="SSF64307">
    <property type="entry name" value="SirA-like"/>
    <property type="match status" value="1"/>
</dbReference>
<proteinExistence type="inferred from homology"/>
<dbReference type="InterPro" id="IPR001455">
    <property type="entry name" value="TusA-like"/>
</dbReference>
<dbReference type="PANTHER" id="PTHR33279">
    <property type="entry name" value="SULFUR CARRIER PROTEIN YEDF-RELATED"/>
    <property type="match status" value="1"/>
</dbReference>
<dbReference type="Gene3D" id="3.30.110.40">
    <property type="entry name" value="TusA-like domain"/>
    <property type="match status" value="1"/>
</dbReference>
<comment type="similarity">
    <text evidence="1">Belongs to the sulfur carrier protein TusA family.</text>
</comment>
<dbReference type="PROSITE" id="PS01148">
    <property type="entry name" value="UPF0033"/>
    <property type="match status" value="1"/>
</dbReference>
<dbReference type="RefSeq" id="WP_307207077.1">
    <property type="nucleotide sequence ID" value="NZ_JAUSSU010000010.1"/>
</dbReference>
<name>A0ABT9U8X0_PAEHA</name>
<evidence type="ECO:0000313" key="4">
    <source>
        <dbReference type="Proteomes" id="UP001229346"/>
    </source>
</evidence>